<dbReference type="Proteomes" id="UP000837857">
    <property type="component" value="Chromosome 7"/>
</dbReference>
<reference evidence="1" key="1">
    <citation type="submission" date="2022-03" db="EMBL/GenBank/DDBJ databases">
        <authorList>
            <person name="Martin H S."/>
        </authorList>
    </citation>
    <scope>NUCLEOTIDE SEQUENCE</scope>
</reference>
<sequence length="87" mass="9936">MNKAYLIVLRRLTATRFYCGRDPMPYWYARVAASKKFCRRVVCLTATLRVAIPPAASLLHVKVGDAVPEARRTRLHTRIAFFALRTA</sequence>
<name>A0ABN8J269_9NEOP</name>
<feature type="non-terminal residue" evidence="1">
    <location>
        <position position="1"/>
    </location>
</feature>
<proteinExistence type="predicted"/>
<protein>
    <recommendedName>
        <fullName evidence="3">Secreted protein</fullName>
    </recommendedName>
</protein>
<accession>A0ABN8J269</accession>
<evidence type="ECO:0000313" key="2">
    <source>
        <dbReference type="Proteomes" id="UP000837857"/>
    </source>
</evidence>
<evidence type="ECO:0000313" key="1">
    <source>
        <dbReference type="EMBL" id="CAH2074235.1"/>
    </source>
</evidence>
<dbReference type="EMBL" id="OW152819">
    <property type="protein sequence ID" value="CAH2074235.1"/>
    <property type="molecule type" value="Genomic_DNA"/>
</dbReference>
<keyword evidence="2" id="KW-1185">Reference proteome</keyword>
<organism evidence="1 2">
    <name type="scientific">Iphiclides podalirius</name>
    <name type="common">scarce swallowtail</name>
    <dbReference type="NCBI Taxonomy" id="110791"/>
    <lineage>
        <taxon>Eukaryota</taxon>
        <taxon>Metazoa</taxon>
        <taxon>Ecdysozoa</taxon>
        <taxon>Arthropoda</taxon>
        <taxon>Hexapoda</taxon>
        <taxon>Insecta</taxon>
        <taxon>Pterygota</taxon>
        <taxon>Neoptera</taxon>
        <taxon>Endopterygota</taxon>
        <taxon>Lepidoptera</taxon>
        <taxon>Glossata</taxon>
        <taxon>Ditrysia</taxon>
        <taxon>Papilionoidea</taxon>
        <taxon>Papilionidae</taxon>
        <taxon>Papilioninae</taxon>
        <taxon>Iphiclides</taxon>
    </lineage>
</organism>
<gene>
    <name evidence="1" type="ORF">IPOD504_LOCUS15981</name>
</gene>
<evidence type="ECO:0008006" key="3">
    <source>
        <dbReference type="Google" id="ProtNLM"/>
    </source>
</evidence>